<comment type="caution">
    <text evidence="4">The sequence shown here is derived from an EMBL/GenBank/DDBJ whole genome shotgun (WGS) entry which is preliminary data.</text>
</comment>
<feature type="domain" description="Band 7" evidence="3">
    <location>
        <begin position="30"/>
        <end position="194"/>
    </location>
</feature>
<keyword evidence="2" id="KW-0472">Membrane</keyword>
<keyword evidence="2" id="KW-0812">Transmembrane</keyword>
<comment type="subcellular location">
    <subcellularLocation>
        <location evidence="1">Membrane</location>
        <topology evidence="1">Single-pass membrane protein</topology>
    </subcellularLocation>
</comment>
<proteinExistence type="predicted"/>
<feature type="transmembrane region" description="Helical" evidence="2">
    <location>
        <begin position="12"/>
        <end position="29"/>
    </location>
</feature>
<evidence type="ECO:0000313" key="4">
    <source>
        <dbReference type="EMBL" id="PQB06612.1"/>
    </source>
</evidence>
<evidence type="ECO:0000256" key="1">
    <source>
        <dbReference type="ARBA" id="ARBA00004167"/>
    </source>
</evidence>
<dbReference type="Gene3D" id="3.30.479.30">
    <property type="entry name" value="Band 7 domain"/>
    <property type="match status" value="1"/>
</dbReference>
<sequence>MANNQMELKFPKGGIFIVVLVVALIILFSKSTVTIGPGEGGVIFESLGNGINTEKTYSEGFHVVAPWNRMIILKVRQQSISDEMNVLSVNGLEVKVNGTIWYEPEFKNLGLLIKTKGEDFERELLDPAINAAARSVVGRYTPEQLYSSKRDVIEQEILDEIQIVLKEQYLLVTRVLVEDVKLPTTIRTAIETKLKQEQESLEYEFRIAKAEKEAKRQKIDAEGKAVANKILSESLTDKILQEKGIGATLELAKSTNSKVIVIGSGKSGMPIILGNQ</sequence>
<keyword evidence="2" id="KW-1133">Transmembrane helix</keyword>
<protein>
    <submittedName>
        <fullName evidence="4">Peptidase</fullName>
    </submittedName>
</protein>
<dbReference type="SUPFAM" id="SSF117892">
    <property type="entry name" value="Band 7/SPFH domain"/>
    <property type="match status" value="1"/>
</dbReference>
<evidence type="ECO:0000256" key="2">
    <source>
        <dbReference type="SAM" id="Phobius"/>
    </source>
</evidence>
<dbReference type="OrthoDB" id="9792660at2"/>
<keyword evidence="5" id="KW-1185">Reference proteome</keyword>
<accession>A0A2S7KVE0</accession>
<dbReference type="AlphaFoldDB" id="A0A2S7KVE0"/>
<dbReference type="Proteomes" id="UP000239522">
    <property type="component" value="Unassembled WGS sequence"/>
</dbReference>
<dbReference type="GO" id="GO:0016020">
    <property type="term" value="C:membrane"/>
    <property type="evidence" value="ECO:0007669"/>
    <property type="project" value="UniProtKB-SubCell"/>
</dbReference>
<dbReference type="InterPro" id="IPR001107">
    <property type="entry name" value="Band_7"/>
</dbReference>
<dbReference type="InterPro" id="IPR000163">
    <property type="entry name" value="Prohibitin"/>
</dbReference>
<dbReference type="CDD" id="cd03401">
    <property type="entry name" value="SPFH_prohibitin"/>
    <property type="match status" value="1"/>
</dbReference>
<dbReference type="Pfam" id="PF01145">
    <property type="entry name" value="Band_7"/>
    <property type="match status" value="1"/>
</dbReference>
<reference evidence="4 5" key="1">
    <citation type="submission" date="2016-11" db="EMBL/GenBank/DDBJ databases">
        <title>Trade-off between light-utilization and light-protection in marine flavobacteria.</title>
        <authorList>
            <person name="Kumagai Y."/>
        </authorList>
    </citation>
    <scope>NUCLEOTIDE SEQUENCE [LARGE SCALE GENOMIC DNA]</scope>
    <source>
        <strain evidence="4 5">ATCC 700397</strain>
    </source>
</reference>
<dbReference type="EMBL" id="MQUA01000013">
    <property type="protein sequence ID" value="PQB06612.1"/>
    <property type="molecule type" value="Genomic_DNA"/>
</dbReference>
<name>A0A2S7KVE0_9FLAO</name>
<dbReference type="PANTHER" id="PTHR23222:SF0">
    <property type="entry name" value="PROHIBITIN 1"/>
    <property type="match status" value="1"/>
</dbReference>
<organism evidence="4 5">
    <name type="scientific">Polaribacter filamentus</name>
    <dbReference type="NCBI Taxonomy" id="53483"/>
    <lineage>
        <taxon>Bacteria</taxon>
        <taxon>Pseudomonadati</taxon>
        <taxon>Bacteroidota</taxon>
        <taxon>Flavobacteriia</taxon>
        <taxon>Flavobacteriales</taxon>
        <taxon>Flavobacteriaceae</taxon>
    </lineage>
</organism>
<evidence type="ECO:0000259" key="3">
    <source>
        <dbReference type="SMART" id="SM00244"/>
    </source>
</evidence>
<dbReference type="PANTHER" id="PTHR23222">
    <property type="entry name" value="PROHIBITIN"/>
    <property type="match status" value="1"/>
</dbReference>
<dbReference type="SMART" id="SM00244">
    <property type="entry name" value="PHB"/>
    <property type="match status" value="1"/>
</dbReference>
<gene>
    <name evidence="4" type="ORF">BST83_05140</name>
</gene>
<dbReference type="InterPro" id="IPR036013">
    <property type="entry name" value="Band_7/SPFH_dom_sf"/>
</dbReference>
<dbReference type="RefSeq" id="WP_104808863.1">
    <property type="nucleotide sequence ID" value="NZ_MQUA01000013.1"/>
</dbReference>
<evidence type="ECO:0000313" key="5">
    <source>
        <dbReference type="Proteomes" id="UP000239522"/>
    </source>
</evidence>